<dbReference type="EMBL" id="WJQS01000012">
    <property type="protein sequence ID" value="MRI86363.1"/>
    <property type="molecule type" value="Genomic_DNA"/>
</dbReference>
<gene>
    <name evidence="1" type="ORF">GIY09_10960</name>
</gene>
<dbReference type="Proteomes" id="UP000430975">
    <property type="component" value="Unassembled WGS sequence"/>
</dbReference>
<dbReference type="NCBIfam" id="TIGR02221">
    <property type="entry name" value="cas_TM1812"/>
    <property type="match status" value="1"/>
</dbReference>
<comment type="caution">
    <text evidence="1">The sequence shown here is derived from an EMBL/GenBank/DDBJ whole genome shotgun (WGS) entry which is preliminary data.</text>
</comment>
<evidence type="ECO:0000313" key="2">
    <source>
        <dbReference type="Proteomes" id="UP000430975"/>
    </source>
</evidence>
<reference evidence="1 2" key="1">
    <citation type="submission" date="2019-11" db="EMBL/GenBank/DDBJ databases">
        <title>Characterisation of Fundicoccus ignavus gen. nov. sp. nov., a novel genus of the family Aerococcaceae isolated from bulk tank milk.</title>
        <authorList>
            <person name="Siebert A."/>
            <person name="Huptas C."/>
            <person name="Wenning M."/>
            <person name="Scherer S."/>
            <person name="Doll E.V."/>
        </authorList>
    </citation>
    <scope>NUCLEOTIDE SEQUENCE [LARGE SCALE GENOMIC DNA]</scope>
    <source>
        <strain evidence="1 2">WS4759</strain>
    </source>
</reference>
<dbReference type="NCBIfam" id="TIGR02549">
    <property type="entry name" value="CRISPR_DxTHG"/>
    <property type="match status" value="1"/>
</dbReference>
<dbReference type="AlphaFoldDB" id="A0A6I2H163"/>
<proteinExistence type="predicted"/>
<evidence type="ECO:0000313" key="1">
    <source>
        <dbReference type="EMBL" id="MRI86363.1"/>
    </source>
</evidence>
<protein>
    <submittedName>
        <fullName evidence="1">TIGR02221 family CRISPR-associated protein</fullName>
    </submittedName>
</protein>
<dbReference type="NCBIfam" id="NF040559">
    <property type="entry name" value="CAS_Csx20"/>
    <property type="match status" value="1"/>
</dbReference>
<dbReference type="RefSeq" id="WP_153864039.1">
    <property type="nucleotide sequence ID" value="NZ_WJQS01000012.1"/>
</dbReference>
<name>A0A6I2H163_9LACT</name>
<sequence>MGKKLISFLGTSPYIECHYTYNGETLPPQKYIQASLAEGLCRDWGPEDEIVVLLTPQSKEKNWENSLNSTGLKETLNQTNLQAKVKPLYLKEDVENFEQWDLLFDTIFDVIDDNDEVYFDITHGFRALSLFTQTILNYAKIVKGISVGRILYGNFTALGFVSEVQKMPLAERIAPIVDLTGITFLEDWTWAAESFISSGDTHHLHSLTETEATPIITQTHSQEAKVIRNFTKSLNLFTENIQAVRMQEFPKSVRDMMQNYQQISQSSSNDFKFLHRLFGKIEEELTVFTAEDIIMDQYYAANWANKKGLTQQSYTILEEALTTSVMLAAGYNHWSSYFFNNKKRQNNPIVPINLEMVIRDVVKKAIVKIQHPHRQIKPNPVMERLFEQCVQLLEPYTDIMSRCNVLTEYRNNINHGGMAQSSIITPTNLKGKLNDLVLEIQPFFEVMSQLSAQWTVDQVKENIASLNHPIESKKETATLFVLLSHSLTEPQQQDAREVLKVTEIVTLPPRLQTVWSEVSPEHGVSIKENLKGIYDWILNYETDNKKILLVQGEPGAMVHTVLWGHQHSIQSFYSTSKRVVKETVLSDGRVTSEREFKHVAFRAYPIP</sequence>
<organism evidence="1 2">
    <name type="scientific">Fundicoccus ignavus</name>
    <dbReference type="NCBI Taxonomy" id="2664442"/>
    <lineage>
        <taxon>Bacteria</taxon>
        <taxon>Bacillati</taxon>
        <taxon>Bacillota</taxon>
        <taxon>Bacilli</taxon>
        <taxon>Lactobacillales</taxon>
        <taxon>Aerococcaceae</taxon>
        <taxon>Fundicoccus</taxon>
    </lineage>
</organism>
<dbReference type="InterPro" id="IPR011742">
    <property type="entry name" value="CRISPR-assoc_prot_TM1812"/>
</dbReference>
<keyword evidence="2" id="KW-1185">Reference proteome</keyword>
<dbReference type="InterPro" id="IPR049811">
    <property type="entry name" value="MJ1673-like_dom"/>
</dbReference>
<dbReference type="InterPro" id="IPR013383">
    <property type="entry name" value="CRISPR-assoc_prot_DxTHG_CS"/>
</dbReference>
<accession>A0A6I2H163</accession>